<sequence length="95" mass="10163">MQTLFSDRSETMSTENDTTGEDETIYDHHPFNFGIWRNAEPATEGGPEASETTDETPTAVTDGGVAVTTDCPSCTGDLVNVQGVPACSDCDWTAR</sequence>
<keyword evidence="3" id="KW-1185">Reference proteome</keyword>
<gene>
    <name evidence="2" type="ORF">SAMN05192554_11765</name>
</gene>
<name>A0A1G9Z3U8_9EURY</name>
<dbReference type="Proteomes" id="UP000199370">
    <property type="component" value="Unassembled WGS sequence"/>
</dbReference>
<feature type="region of interest" description="Disordered" evidence="1">
    <location>
        <begin position="1"/>
        <end position="64"/>
    </location>
</feature>
<proteinExistence type="predicted"/>
<evidence type="ECO:0000256" key="1">
    <source>
        <dbReference type="SAM" id="MobiDB-lite"/>
    </source>
</evidence>
<evidence type="ECO:0000313" key="3">
    <source>
        <dbReference type="Proteomes" id="UP000199370"/>
    </source>
</evidence>
<evidence type="ECO:0000313" key="2">
    <source>
        <dbReference type="EMBL" id="SDN15373.1"/>
    </source>
</evidence>
<accession>A0A1G9Z3U8</accession>
<dbReference type="AlphaFoldDB" id="A0A1G9Z3U8"/>
<reference evidence="2 3" key="1">
    <citation type="submission" date="2016-10" db="EMBL/GenBank/DDBJ databases">
        <authorList>
            <person name="de Groot N.N."/>
        </authorList>
    </citation>
    <scope>NUCLEOTIDE SEQUENCE [LARGE SCALE GENOMIC DNA]</scope>
    <source>
        <strain evidence="3">EB21,IBRC-M 10013,KCTC 4048</strain>
    </source>
</reference>
<dbReference type="EMBL" id="FNIA01000017">
    <property type="protein sequence ID" value="SDN15373.1"/>
    <property type="molecule type" value="Genomic_DNA"/>
</dbReference>
<organism evidence="2 3">
    <name type="scientific">Haloarchaeobius iranensis</name>
    <dbReference type="NCBI Taxonomy" id="996166"/>
    <lineage>
        <taxon>Archaea</taxon>
        <taxon>Methanobacteriati</taxon>
        <taxon>Methanobacteriota</taxon>
        <taxon>Stenosarchaea group</taxon>
        <taxon>Halobacteria</taxon>
        <taxon>Halobacteriales</taxon>
        <taxon>Halorubellaceae</taxon>
        <taxon>Haloarchaeobius</taxon>
    </lineage>
</organism>
<feature type="compositionally biased region" description="Polar residues" evidence="1">
    <location>
        <begin position="1"/>
        <end position="17"/>
    </location>
</feature>
<protein>
    <submittedName>
        <fullName evidence="2">Uncharacterized protein</fullName>
    </submittedName>
</protein>